<dbReference type="FunFam" id="3.40.50.300:FF:001091">
    <property type="entry name" value="Probable disease resistance protein At1g61300"/>
    <property type="match status" value="1"/>
</dbReference>
<dbReference type="Pfam" id="PF23559">
    <property type="entry name" value="WHD_DRP"/>
    <property type="match status" value="1"/>
</dbReference>
<dbReference type="SUPFAM" id="SSF52058">
    <property type="entry name" value="L domain-like"/>
    <property type="match status" value="1"/>
</dbReference>
<keyword evidence="3" id="KW-0677">Repeat</keyword>
<feature type="domain" description="NB-ARC" evidence="7">
    <location>
        <begin position="172"/>
        <end position="351"/>
    </location>
</feature>
<dbReference type="Proteomes" id="UP000834106">
    <property type="component" value="Chromosome 22"/>
</dbReference>
<dbReference type="EMBL" id="OU503057">
    <property type="protein sequence ID" value="CAI9786084.1"/>
    <property type="molecule type" value="Genomic_DNA"/>
</dbReference>
<dbReference type="InterPro" id="IPR042197">
    <property type="entry name" value="Apaf_helical"/>
</dbReference>
<keyword evidence="12" id="KW-1185">Reference proteome</keyword>
<feature type="domain" description="Disease resistance protein winged helix" evidence="9">
    <location>
        <begin position="436"/>
        <end position="506"/>
    </location>
</feature>
<dbReference type="AlphaFoldDB" id="A0AAD2ED16"/>
<reference evidence="11" key="1">
    <citation type="submission" date="2023-05" db="EMBL/GenBank/DDBJ databases">
        <authorList>
            <person name="Huff M."/>
        </authorList>
    </citation>
    <scope>NUCLEOTIDE SEQUENCE</scope>
</reference>
<keyword evidence="4" id="KW-0547">Nucleotide-binding</keyword>
<organism evidence="11 12">
    <name type="scientific">Fraxinus pennsylvanica</name>
    <dbReference type="NCBI Taxonomy" id="56036"/>
    <lineage>
        <taxon>Eukaryota</taxon>
        <taxon>Viridiplantae</taxon>
        <taxon>Streptophyta</taxon>
        <taxon>Embryophyta</taxon>
        <taxon>Tracheophyta</taxon>
        <taxon>Spermatophyta</taxon>
        <taxon>Magnoliopsida</taxon>
        <taxon>eudicotyledons</taxon>
        <taxon>Gunneridae</taxon>
        <taxon>Pentapetalae</taxon>
        <taxon>asterids</taxon>
        <taxon>lamiids</taxon>
        <taxon>Lamiales</taxon>
        <taxon>Oleaceae</taxon>
        <taxon>Oleeae</taxon>
        <taxon>Fraxinus</taxon>
    </lineage>
</organism>
<dbReference type="Gene3D" id="1.10.8.430">
    <property type="entry name" value="Helical domain of apoptotic protease-activating factors"/>
    <property type="match status" value="1"/>
</dbReference>
<dbReference type="Pfam" id="PF18052">
    <property type="entry name" value="Rx_N"/>
    <property type="match status" value="1"/>
</dbReference>
<dbReference type="Pfam" id="PF00931">
    <property type="entry name" value="NB-ARC"/>
    <property type="match status" value="1"/>
</dbReference>
<evidence type="ECO:0000259" key="8">
    <source>
        <dbReference type="Pfam" id="PF18052"/>
    </source>
</evidence>
<dbReference type="Gene3D" id="1.10.10.10">
    <property type="entry name" value="Winged helix-like DNA-binding domain superfamily/Winged helix DNA-binding domain"/>
    <property type="match status" value="1"/>
</dbReference>
<dbReference type="InterPro" id="IPR032675">
    <property type="entry name" value="LRR_dom_sf"/>
</dbReference>
<protein>
    <recommendedName>
        <fullName evidence="13">Disease resistance protein RPM1-like</fullName>
    </recommendedName>
</protein>
<proteinExistence type="inferred from homology"/>
<evidence type="ECO:0000313" key="12">
    <source>
        <dbReference type="Proteomes" id="UP000834106"/>
    </source>
</evidence>
<evidence type="ECO:0000256" key="3">
    <source>
        <dbReference type="ARBA" id="ARBA00022737"/>
    </source>
</evidence>
<evidence type="ECO:0000256" key="6">
    <source>
        <dbReference type="ARBA" id="ARBA00022840"/>
    </source>
</evidence>
<dbReference type="Gene3D" id="3.80.10.10">
    <property type="entry name" value="Ribonuclease Inhibitor"/>
    <property type="match status" value="1"/>
</dbReference>
<evidence type="ECO:0000256" key="4">
    <source>
        <dbReference type="ARBA" id="ARBA00022741"/>
    </source>
</evidence>
<evidence type="ECO:0000313" key="11">
    <source>
        <dbReference type="EMBL" id="CAI9786084.1"/>
    </source>
</evidence>
<evidence type="ECO:0000259" key="9">
    <source>
        <dbReference type="Pfam" id="PF23559"/>
    </source>
</evidence>
<evidence type="ECO:0008006" key="13">
    <source>
        <dbReference type="Google" id="ProtNLM"/>
    </source>
</evidence>
<name>A0AAD2ED16_9LAMI</name>
<dbReference type="PRINTS" id="PR00364">
    <property type="entry name" value="DISEASERSIST"/>
</dbReference>
<dbReference type="InterPro" id="IPR058922">
    <property type="entry name" value="WHD_DRP"/>
</dbReference>
<dbReference type="InterPro" id="IPR027417">
    <property type="entry name" value="P-loop_NTPase"/>
</dbReference>
<dbReference type="GO" id="GO:0051607">
    <property type="term" value="P:defense response to virus"/>
    <property type="evidence" value="ECO:0007669"/>
    <property type="project" value="UniProtKB-ARBA"/>
</dbReference>
<comment type="similarity">
    <text evidence="1">Belongs to the disease resistance NB-LRR family.</text>
</comment>
<gene>
    <name evidence="11" type="ORF">FPE_LOCUS33514</name>
</gene>
<dbReference type="Gene3D" id="3.40.50.300">
    <property type="entry name" value="P-loop containing nucleotide triphosphate hydrolases"/>
    <property type="match status" value="1"/>
</dbReference>
<dbReference type="Pfam" id="PF23598">
    <property type="entry name" value="LRR_14"/>
    <property type="match status" value="1"/>
</dbReference>
<dbReference type="GO" id="GO:0098542">
    <property type="term" value="P:defense response to other organism"/>
    <property type="evidence" value="ECO:0007669"/>
    <property type="project" value="TreeGrafter"/>
</dbReference>
<dbReference type="InterPro" id="IPR036388">
    <property type="entry name" value="WH-like_DNA-bd_sf"/>
</dbReference>
<dbReference type="InterPro" id="IPR002182">
    <property type="entry name" value="NB-ARC"/>
</dbReference>
<dbReference type="GO" id="GO:0043531">
    <property type="term" value="F:ADP binding"/>
    <property type="evidence" value="ECO:0007669"/>
    <property type="project" value="InterPro"/>
</dbReference>
<dbReference type="FunFam" id="1.10.10.10:FF:000322">
    <property type="entry name" value="Probable disease resistance protein At1g63360"/>
    <property type="match status" value="1"/>
</dbReference>
<dbReference type="PANTHER" id="PTHR23155">
    <property type="entry name" value="DISEASE RESISTANCE PROTEIN RP"/>
    <property type="match status" value="1"/>
</dbReference>
<dbReference type="SUPFAM" id="SSF52540">
    <property type="entry name" value="P-loop containing nucleoside triphosphate hydrolases"/>
    <property type="match status" value="1"/>
</dbReference>
<dbReference type="InterPro" id="IPR055414">
    <property type="entry name" value="LRR_R13L4/SHOC2-like"/>
</dbReference>
<keyword evidence="6" id="KW-0067">ATP-binding</keyword>
<dbReference type="PANTHER" id="PTHR23155:SF1205">
    <property type="entry name" value="DISEASE RESISTANCE PROTEIN RPM1"/>
    <property type="match status" value="1"/>
</dbReference>
<evidence type="ECO:0000256" key="1">
    <source>
        <dbReference type="ARBA" id="ARBA00008894"/>
    </source>
</evidence>
<dbReference type="InterPro" id="IPR041118">
    <property type="entry name" value="Rx_N"/>
</dbReference>
<dbReference type="Gene3D" id="1.20.5.4130">
    <property type="match status" value="1"/>
</dbReference>
<dbReference type="GO" id="GO:0005524">
    <property type="term" value="F:ATP binding"/>
    <property type="evidence" value="ECO:0007669"/>
    <property type="project" value="UniProtKB-KW"/>
</dbReference>
<keyword evidence="5" id="KW-0611">Plant defense</keyword>
<feature type="domain" description="Disease resistance N-terminal" evidence="8">
    <location>
        <begin position="5"/>
        <end position="87"/>
    </location>
</feature>
<dbReference type="CDD" id="cd14798">
    <property type="entry name" value="RX-CC_like"/>
    <property type="match status" value="1"/>
</dbReference>
<dbReference type="InterPro" id="IPR038005">
    <property type="entry name" value="RX-like_CC"/>
</dbReference>
<evidence type="ECO:0000256" key="5">
    <source>
        <dbReference type="ARBA" id="ARBA00022821"/>
    </source>
</evidence>
<evidence type="ECO:0000259" key="10">
    <source>
        <dbReference type="Pfam" id="PF23598"/>
    </source>
</evidence>
<evidence type="ECO:0000256" key="2">
    <source>
        <dbReference type="ARBA" id="ARBA00022614"/>
    </source>
</evidence>
<feature type="domain" description="Disease resistance R13L4/SHOC-2-like LRR" evidence="10">
    <location>
        <begin position="563"/>
        <end position="877"/>
    </location>
</feature>
<accession>A0AAD2ED16</accession>
<dbReference type="InterPro" id="IPR044974">
    <property type="entry name" value="Disease_R_plants"/>
</dbReference>
<sequence length="949" mass="109581">MAESAVYFLIEKLTILLSEKAKLFKGVRKDFEYVRDELERMIAFLRVADGFEESDPELKVWVKQVREIANDTEDVIDEFLLHSTLNHGRHGIHGFLGELCSSLKNFIFTPKVASEIRSIISRVRNIAEGHQRYCYKLSIQEQGSSSGFVDYSVNDCRGDALLLKEGELVGIEHHKQNLIRMLIEKDLGLKVISVVGMGGLGKTTLVKRLFDDSVVKKHFQNHAWLTVSRSFKIEDLLKDTIQQLFDEIKQPLPEGTGSMNSNRLKEIIREFLLGRRYVLVFDDVWSIPAWEAIKYALPNENHGSRIILTTRLINVASSSCIETNGFVYELNPLSEEESWTLFCQKTFQGNSCPHHLIEICSNILRKCGGLPLAIVAIGGLLATKNMSRVGEWEMLNHSLGPELEGNDALESMKNILLLSFNDLPYYLKPCFLYLSIYPEDHLIEHNTLIRLWIMEGFVKQKEGRTLEEVAEGYLNELINRSLVVMVKTNDDGSLKYGQIHDLYREVILSKAREQNLVTTNEQKTMWPTRVRRLSIHNTLEHVKKERYGTRARSLLTFGVTDVQSMLNILQLLSSFRMLKVLSLKDVPLPAVPKAIFTMLHLRHLSLRNTKVKVLPGSIKKLKMLETLDLKQTYITELPVQILELHHLSHLLLYRHVVYSYLPYDCAYGFKAIKGIGRLISLRKLGYMEASCGSDTIKEISMMTELRRLCLTKLRREDGMAVCSSIEKLHNLRSLNLKSTEEDEVLDLQYLSSPPPFLQRLYLTGCIEKFPIWIQSLHSLIKVYFRWSKLRDDPLQYLQDLPSLVHLEFLVGFTGEELCFKAGKFQRLKLLNFDKLEPLRRVVVEEGAMPHLEKLVIQRCNLLERIPQGIEHLIELKVAEFFDMPDEFIKTMDPHRLGEDYCKVAHIPEVYYTFWRDGGWEIYPLEQNPADMNFRQPRTVIRTQGRRNSL</sequence>
<keyword evidence="2" id="KW-0433">Leucine-rich repeat</keyword>
<evidence type="ECO:0000259" key="7">
    <source>
        <dbReference type="Pfam" id="PF00931"/>
    </source>
</evidence>